<evidence type="ECO:0000256" key="1">
    <source>
        <dbReference type="ARBA" id="ARBA00004651"/>
    </source>
</evidence>
<evidence type="ECO:0000256" key="4">
    <source>
        <dbReference type="ARBA" id="ARBA00022989"/>
    </source>
</evidence>
<evidence type="ECO:0000256" key="8">
    <source>
        <dbReference type="ARBA" id="ARBA00023224"/>
    </source>
</evidence>
<evidence type="ECO:0000313" key="12">
    <source>
        <dbReference type="Proteomes" id="UP001460270"/>
    </source>
</evidence>
<accession>A0AAW0PAK8</accession>
<comment type="caution">
    <text evidence="11">The sequence shown here is derived from an EMBL/GenBank/DDBJ whole genome shotgun (WGS) entry which is preliminary data.</text>
</comment>
<sequence length="115" mass="12730">METTELCFPELHNISCRKPQPSLSDSRLSYSLLFLIALLTVLMNLLVIIAIAHFRQLHSPTNVLILSLAVSDSLGKICDYADDLRGNQQAFNGSFLLTSTSSRLKHTETINTAPL</sequence>
<dbReference type="Proteomes" id="UP001460270">
    <property type="component" value="Unassembled WGS sequence"/>
</dbReference>
<dbReference type="Gene3D" id="1.20.1070.10">
    <property type="entry name" value="Rhodopsin 7-helix transmembrane proteins"/>
    <property type="match status" value="1"/>
</dbReference>
<dbReference type="InterPro" id="IPR050569">
    <property type="entry name" value="TAAR"/>
</dbReference>
<dbReference type="EMBL" id="JBBPFD010000009">
    <property type="protein sequence ID" value="KAK7913727.1"/>
    <property type="molecule type" value="Genomic_DNA"/>
</dbReference>
<feature type="transmembrane region" description="Helical" evidence="9">
    <location>
        <begin position="28"/>
        <end position="52"/>
    </location>
</feature>
<evidence type="ECO:0000256" key="2">
    <source>
        <dbReference type="ARBA" id="ARBA00022475"/>
    </source>
</evidence>
<keyword evidence="8" id="KW-0807">Transducer</keyword>
<keyword evidence="4 9" id="KW-1133">Transmembrane helix</keyword>
<keyword evidence="2" id="KW-1003">Cell membrane</keyword>
<feature type="domain" description="G-protein coupled receptors family 1 profile" evidence="10">
    <location>
        <begin position="43"/>
        <end position="74"/>
    </location>
</feature>
<dbReference type="InterPro" id="IPR000276">
    <property type="entry name" value="GPCR_Rhodpsn"/>
</dbReference>
<keyword evidence="12" id="KW-1185">Reference proteome</keyword>
<dbReference type="PRINTS" id="PR00237">
    <property type="entry name" value="GPCRRHODOPSN"/>
</dbReference>
<evidence type="ECO:0000256" key="5">
    <source>
        <dbReference type="ARBA" id="ARBA00023040"/>
    </source>
</evidence>
<evidence type="ECO:0000259" key="10">
    <source>
        <dbReference type="PROSITE" id="PS50262"/>
    </source>
</evidence>
<keyword evidence="3 9" id="KW-0812">Transmembrane</keyword>
<keyword evidence="6 9" id="KW-0472">Membrane</keyword>
<dbReference type="PANTHER" id="PTHR24249">
    <property type="entry name" value="HISTAMINE RECEPTOR-RELATED G-PROTEIN COUPLED RECEPTOR"/>
    <property type="match status" value="1"/>
</dbReference>
<dbReference type="AlphaFoldDB" id="A0AAW0PAK8"/>
<evidence type="ECO:0000256" key="9">
    <source>
        <dbReference type="SAM" id="Phobius"/>
    </source>
</evidence>
<proteinExistence type="predicted"/>
<dbReference type="GO" id="GO:0001594">
    <property type="term" value="F:trace-amine receptor activity"/>
    <property type="evidence" value="ECO:0007669"/>
    <property type="project" value="TreeGrafter"/>
</dbReference>
<name>A0AAW0PAK8_9GOBI</name>
<keyword evidence="7" id="KW-0675">Receptor</keyword>
<evidence type="ECO:0000256" key="6">
    <source>
        <dbReference type="ARBA" id="ARBA00023136"/>
    </source>
</evidence>
<comment type="subcellular location">
    <subcellularLocation>
        <location evidence="1">Cell membrane</location>
        <topology evidence="1">Multi-pass membrane protein</topology>
    </subcellularLocation>
</comment>
<protein>
    <recommendedName>
        <fullName evidence="10">G-protein coupled receptors family 1 profile domain-containing protein</fullName>
    </recommendedName>
</protein>
<gene>
    <name evidence="11" type="ORF">WMY93_013938</name>
</gene>
<evidence type="ECO:0000256" key="7">
    <source>
        <dbReference type="ARBA" id="ARBA00023170"/>
    </source>
</evidence>
<organism evidence="11 12">
    <name type="scientific">Mugilogobius chulae</name>
    <name type="common">yellowstripe goby</name>
    <dbReference type="NCBI Taxonomy" id="88201"/>
    <lineage>
        <taxon>Eukaryota</taxon>
        <taxon>Metazoa</taxon>
        <taxon>Chordata</taxon>
        <taxon>Craniata</taxon>
        <taxon>Vertebrata</taxon>
        <taxon>Euteleostomi</taxon>
        <taxon>Actinopterygii</taxon>
        <taxon>Neopterygii</taxon>
        <taxon>Teleostei</taxon>
        <taxon>Neoteleostei</taxon>
        <taxon>Acanthomorphata</taxon>
        <taxon>Gobiaria</taxon>
        <taxon>Gobiiformes</taxon>
        <taxon>Gobioidei</taxon>
        <taxon>Gobiidae</taxon>
        <taxon>Gobionellinae</taxon>
        <taxon>Mugilogobius</taxon>
    </lineage>
</organism>
<dbReference type="PANTHER" id="PTHR24249:SF381">
    <property type="entry name" value="TRACE AMINE ASSOCIATED RECEPTOR 19P-RELATED"/>
    <property type="match status" value="1"/>
</dbReference>
<dbReference type="PROSITE" id="PS50262">
    <property type="entry name" value="G_PROTEIN_RECEP_F1_2"/>
    <property type="match status" value="1"/>
</dbReference>
<dbReference type="InterPro" id="IPR017452">
    <property type="entry name" value="GPCR_Rhodpsn_7TM"/>
</dbReference>
<dbReference type="SUPFAM" id="SSF81321">
    <property type="entry name" value="Family A G protein-coupled receptor-like"/>
    <property type="match status" value="1"/>
</dbReference>
<evidence type="ECO:0000313" key="11">
    <source>
        <dbReference type="EMBL" id="KAK7913727.1"/>
    </source>
</evidence>
<dbReference type="GO" id="GO:0005886">
    <property type="term" value="C:plasma membrane"/>
    <property type="evidence" value="ECO:0007669"/>
    <property type="project" value="UniProtKB-SubCell"/>
</dbReference>
<keyword evidence="5" id="KW-0297">G-protein coupled receptor</keyword>
<reference evidence="12" key="1">
    <citation type="submission" date="2024-04" db="EMBL/GenBank/DDBJ databases">
        <title>Salinicola lusitanus LLJ914,a marine bacterium isolated from the Okinawa Trough.</title>
        <authorList>
            <person name="Li J."/>
        </authorList>
    </citation>
    <scope>NUCLEOTIDE SEQUENCE [LARGE SCALE GENOMIC DNA]</scope>
</reference>
<evidence type="ECO:0000256" key="3">
    <source>
        <dbReference type="ARBA" id="ARBA00022692"/>
    </source>
</evidence>